<organism evidence="1 2">
    <name type="scientific">Pomacea canaliculata</name>
    <name type="common">Golden apple snail</name>
    <dbReference type="NCBI Taxonomy" id="400727"/>
    <lineage>
        <taxon>Eukaryota</taxon>
        <taxon>Metazoa</taxon>
        <taxon>Spiralia</taxon>
        <taxon>Lophotrochozoa</taxon>
        <taxon>Mollusca</taxon>
        <taxon>Gastropoda</taxon>
        <taxon>Caenogastropoda</taxon>
        <taxon>Architaenioglossa</taxon>
        <taxon>Ampullarioidea</taxon>
        <taxon>Ampullariidae</taxon>
        <taxon>Pomacea</taxon>
    </lineage>
</organism>
<keyword evidence="2" id="KW-1185">Reference proteome</keyword>
<evidence type="ECO:0000313" key="2">
    <source>
        <dbReference type="Proteomes" id="UP000245119"/>
    </source>
</evidence>
<dbReference type="Proteomes" id="UP000245119">
    <property type="component" value="Linkage Group LG5"/>
</dbReference>
<protein>
    <submittedName>
        <fullName evidence="1">Uncharacterized protein</fullName>
    </submittedName>
</protein>
<sequence length="89" mass="9599">MSSHEAVGNFGGSRHEDDDRLSAAGLDAGLIFGTDDGNRLDRDGKFLIFNGSPRIGQPFSHDVYAQPPEPISVTDVTDVIDVAAINEWQ</sequence>
<accession>A0A2T7PB10</accession>
<comment type="caution">
    <text evidence="1">The sequence shown here is derived from an EMBL/GenBank/DDBJ whole genome shotgun (WGS) entry which is preliminary data.</text>
</comment>
<dbReference type="EMBL" id="PZQS01000005">
    <property type="protein sequence ID" value="PVD30598.1"/>
    <property type="molecule type" value="Genomic_DNA"/>
</dbReference>
<dbReference type="AlphaFoldDB" id="A0A2T7PB10"/>
<name>A0A2T7PB10_POMCA</name>
<proteinExistence type="predicted"/>
<gene>
    <name evidence="1" type="ORF">C0Q70_09870</name>
</gene>
<evidence type="ECO:0000313" key="1">
    <source>
        <dbReference type="EMBL" id="PVD30598.1"/>
    </source>
</evidence>
<reference evidence="1 2" key="1">
    <citation type="submission" date="2018-04" db="EMBL/GenBank/DDBJ databases">
        <title>The genome of golden apple snail Pomacea canaliculata provides insight into stress tolerance and invasive adaptation.</title>
        <authorList>
            <person name="Liu C."/>
            <person name="Liu B."/>
            <person name="Ren Y."/>
            <person name="Zhang Y."/>
            <person name="Wang H."/>
            <person name="Li S."/>
            <person name="Jiang F."/>
            <person name="Yin L."/>
            <person name="Zhang G."/>
            <person name="Qian W."/>
            <person name="Fan W."/>
        </authorList>
    </citation>
    <scope>NUCLEOTIDE SEQUENCE [LARGE SCALE GENOMIC DNA]</scope>
    <source>
        <strain evidence="1">SZHN2017</strain>
        <tissue evidence="1">Muscle</tissue>
    </source>
</reference>